<protein>
    <submittedName>
        <fullName evidence="2">Uncharacterized protein</fullName>
    </submittedName>
</protein>
<organism evidence="2 3">
    <name type="scientific">Roridomyces roridus</name>
    <dbReference type="NCBI Taxonomy" id="1738132"/>
    <lineage>
        <taxon>Eukaryota</taxon>
        <taxon>Fungi</taxon>
        <taxon>Dikarya</taxon>
        <taxon>Basidiomycota</taxon>
        <taxon>Agaricomycotina</taxon>
        <taxon>Agaricomycetes</taxon>
        <taxon>Agaricomycetidae</taxon>
        <taxon>Agaricales</taxon>
        <taxon>Marasmiineae</taxon>
        <taxon>Mycenaceae</taxon>
        <taxon>Roridomyces</taxon>
    </lineage>
</organism>
<evidence type="ECO:0000256" key="1">
    <source>
        <dbReference type="SAM" id="MobiDB-lite"/>
    </source>
</evidence>
<feature type="compositionally biased region" description="Low complexity" evidence="1">
    <location>
        <begin position="271"/>
        <end position="306"/>
    </location>
</feature>
<proteinExistence type="predicted"/>
<reference evidence="2" key="1">
    <citation type="submission" date="2023-03" db="EMBL/GenBank/DDBJ databases">
        <title>Massive genome expansion in bonnet fungi (Mycena s.s.) driven by repeated elements and novel gene families across ecological guilds.</title>
        <authorList>
            <consortium name="Lawrence Berkeley National Laboratory"/>
            <person name="Harder C.B."/>
            <person name="Miyauchi S."/>
            <person name="Viragh M."/>
            <person name="Kuo A."/>
            <person name="Thoen E."/>
            <person name="Andreopoulos B."/>
            <person name="Lu D."/>
            <person name="Skrede I."/>
            <person name="Drula E."/>
            <person name="Henrissat B."/>
            <person name="Morin E."/>
            <person name="Kohler A."/>
            <person name="Barry K."/>
            <person name="LaButti K."/>
            <person name="Morin E."/>
            <person name="Salamov A."/>
            <person name="Lipzen A."/>
            <person name="Mereny Z."/>
            <person name="Hegedus B."/>
            <person name="Baldrian P."/>
            <person name="Stursova M."/>
            <person name="Weitz H."/>
            <person name="Taylor A."/>
            <person name="Grigoriev I.V."/>
            <person name="Nagy L.G."/>
            <person name="Martin F."/>
            <person name="Kauserud H."/>
        </authorList>
    </citation>
    <scope>NUCLEOTIDE SEQUENCE</scope>
    <source>
        <strain evidence="2">9284</strain>
    </source>
</reference>
<name>A0AAD7F921_9AGAR</name>
<keyword evidence="3" id="KW-1185">Reference proteome</keyword>
<dbReference type="AlphaFoldDB" id="A0AAD7F921"/>
<comment type="caution">
    <text evidence="2">The sequence shown here is derived from an EMBL/GenBank/DDBJ whole genome shotgun (WGS) entry which is preliminary data.</text>
</comment>
<evidence type="ECO:0000313" key="2">
    <source>
        <dbReference type="EMBL" id="KAJ7606242.1"/>
    </source>
</evidence>
<gene>
    <name evidence="2" type="ORF">FB45DRAFT_878738</name>
</gene>
<dbReference type="Proteomes" id="UP001221142">
    <property type="component" value="Unassembled WGS sequence"/>
</dbReference>
<sequence length="463" mass="51608">MWYSYTSKFRTHRDLDKAMDLARLANVQFESQSFQIEFEGKHFQGTFQVDIEFRDSWKIVKRSLGNRRDLGASEHMVLAGAISLFEWTWREIHDTLPDPEESYPCCYLGLHVWLDKGLVSTKVKMHPILIRGCWIHSTTRNGSGNGGLTLVGFVTMPPQISHINPKNHKGGERSEYDHLKRRIYREIVRTLAKYHASTSGIARLQTDGVANSHQQKSKTWAEGCAWWTCACLMYHQGGCPPFNPPPPSELVPGPCGAPTVPCTHPPPAPSPFTSSSSSASPSPSPSTSAKNEPTTPVVPKTEPVTPMSTRTRPPITADTRIALTPKGHQWATAAHEHKMMDMANSHGQQHQRSRCCRSIAFPWCCLQSLDAHSYSYGKLSLDGLELELSSLVELVVEGYRRGHTSSHGPFCPSPCPSRACERSCQCASPLPVRAPWQQRLLRELRRRAFGCVSARPSSLSSDI</sequence>
<dbReference type="InterPro" id="IPR041078">
    <property type="entry name" value="Plavaka"/>
</dbReference>
<accession>A0AAD7F921</accession>
<feature type="region of interest" description="Disordered" evidence="1">
    <location>
        <begin position="266"/>
        <end position="316"/>
    </location>
</feature>
<evidence type="ECO:0000313" key="3">
    <source>
        <dbReference type="Proteomes" id="UP001221142"/>
    </source>
</evidence>
<dbReference type="Pfam" id="PF18759">
    <property type="entry name" value="Plavaka"/>
    <property type="match status" value="1"/>
</dbReference>
<dbReference type="EMBL" id="JARKIF010000061">
    <property type="protein sequence ID" value="KAJ7606242.1"/>
    <property type="molecule type" value="Genomic_DNA"/>
</dbReference>